<feature type="domain" description="Thioredoxin-like fold" evidence="7">
    <location>
        <begin position="58"/>
        <end position="230"/>
    </location>
</feature>
<dbReference type="Gene3D" id="3.40.30.10">
    <property type="entry name" value="Glutaredoxin"/>
    <property type="match status" value="1"/>
</dbReference>
<keyword evidence="9" id="KW-1185">Reference proteome</keyword>
<evidence type="ECO:0000313" key="9">
    <source>
        <dbReference type="Proteomes" id="UP000318102"/>
    </source>
</evidence>
<dbReference type="SUPFAM" id="SSF52833">
    <property type="entry name" value="Thioredoxin-like"/>
    <property type="match status" value="1"/>
</dbReference>
<dbReference type="InterPro" id="IPR012336">
    <property type="entry name" value="Thioredoxin-like_fold"/>
</dbReference>
<gene>
    <name evidence="8" type="ORF">FPZ44_20470</name>
</gene>
<keyword evidence="6" id="KW-0472">Membrane</keyword>
<sequence length="235" mass="26555">MSKQSRKKGNKKISKVALIAFPVVLVLLIVLIGYLDKTGKEQAQQEKETQVVQFDLSNQPVIGSKDAKVTLVEFGDYKCGSCVNWKQHVYPELKKDFIDTGKVKLSYSNMTFQPGNTRLAALAGEAVFAQNNESFWKFHQALYNDQVEHLTQEFTVEYLLDIAKKAAPELDLKKLEDDIRNETYAEQLAHDDRVSKEAKVNSTPTVFINGKLHMTEQPLNYDELKAAIEKALEAS</sequence>
<organism evidence="8 9">
    <name type="scientific">Paenibacillus agilis</name>
    <dbReference type="NCBI Taxonomy" id="3020863"/>
    <lineage>
        <taxon>Bacteria</taxon>
        <taxon>Bacillati</taxon>
        <taxon>Bacillota</taxon>
        <taxon>Bacilli</taxon>
        <taxon>Bacillales</taxon>
        <taxon>Paenibacillaceae</taxon>
        <taxon>Paenibacillus</taxon>
    </lineage>
</organism>
<dbReference type="GO" id="GO:0016491">
    <property type="term" value="F:oxidoreductase activity"/>
    <property type="evidence" value="ECO:0007669"/>
    <property type="project" value="UniProtKB-KW"/>
</dbReference>
<dbReference type="PANTHER" id="PTHR13887:SF14">
    <property type="entry name" value="DISULFIDE BOND FORMATION PROTEIN D"/>
    <property type="match status" value="1"/>
</dbReference>
<evidence type="ECO:0000256" key="5">
    <source>
        <dbReference type="ARBA" id="ARBA00023284"/>
    </source>
</evidence>
<dbReference type="Pfam" id="PF13462">
    <property type="entry name" value="Thioredoxin_4"/>
    <property type="match status" value="1"/>
</dbReference>
<dbReference type="Proteomes" id="UP000318102">
    <property type="component" value="Unassembled WGS sequence"/>
</dbReference>
<dbReference type="InterPro" id="IPR036249">
    <property type="entry name" value="Thioredoxin-like_sf"/>
</dbReference>
<feature type="transmembrane region" description="Helical" evidence="6">
    <location>
        <begin position="16"/>
        <end position="35"/>
    </location>
</feature>
<reference evidence="8 9" key="1">
    <citation type="submission" date="2019-07" db="EMBL/GenBank/DDBJ databases">
        <authorList>
            <person name="Kim J."/>
        </authorList>
    </citation>
    <scope>NUCLEOTIDE SEQUENCE [LARGE SCALE GENOMIC DNA]</scope>
    <source>
        <strain evidence="8 9">N4</strain>
    </source>
</reference>
<keyword evidence="6" id="KW-0812">Transmembrane</keyword>
<dbReference type="RefSeq" id="WP_144993390.1">
    <property type="nucleotide sequence ID" value="NZ_VNJK01000003.1"/>
</dbReference>
<proteinExistence type="inferred from homology"/>
<protein>
    <submittedName>
        <fullName evidence="8">DsbA family protein</fullName>
    </submittedName>
</protein>
<evidence type="ECO:0000313" key="8">
    <source>
        <dbReference type="EMBL" id="TVX88271.1"/>
    </source>
</evidence>
<evidence type="ECO:0000256" key="2">
    <source>
        <dbReference type="ARBA" id="ARBA00022729"/>
    </source>
</evidence>
<comment type="similarity">
    <text evidence="1">Belongs to the thioredoxin family. DsbA subfamily.</text>
</comment>
<evidence type="ECO:0000256" key="4">
    <source>
        <dbReference type="ARBA" id="ARBA00023157"/>
    </source>
</evidence>
<evidence type="ECO:0000256" key="6">
    <source>
        <dbReference type="SAM" id="Phobius"/>
    </source>
</evidence>
<name>A0A559IKV4_9BACL</name>
<keyword evidence="6" id="KW-1133">Transmembrane helix</keyword>
<keyword evidence="2" id="KW-0732">Signal</keyword>
<dbReference type="AlphaFoldDB" id="A0A559IKV4"/>
<accession>A0A559IKV4</accession>
<evidence type="ECO:0000256" key="3">
    <source>
        <dbReference type="ARBA" id="ARBA00023002"/>
    </source>
</evidence>
<dbReference type="PANTHER" id="PTHR13887">
    <property type="entry name" value="GLUTATHIONE S-TRANSFERASE KAPPA"/>
    <property type="match status" value="1"/>
</dbReference>
<evidence type="ECO:0000259" key="7">
    <source>
        <dbReference type="Pfam" id="PF13462"/>
    </source>
</evidence>
<dbReference type="OrthoDB" id="117402at2"/>
<comment type="caution">
    <text evidence="8">The sequence shown here is derived from an EMBL/GenBank/DDBJ whole genome shotgun (WGS) entry which is preliminary data.</text>
</comment>
<dbReference type="EMBL" id="VNJK01000003">
    <property type="protein sequence ID" value="TVX88271.1"/>
    <property type="molecule type" value="Genomic_DNA"/>
</dbReference>
<keyword evidence="3" id="KW-0560">Oxidoreductase</keyword>
<evidence type="ECO:0000256" key="1">
    <source>
        <dbReference type="ARBA" id="ARBA00005791"/>
    </source>
</evidence>
<keyword evidence="5" id="KW-0676">Redox-active center</keyword>
<keyword evidence="4" id="KW-1015">Disulfide bond</keyword>